<dbReference type="PANTHER" id="PTHR43685">
    <property type="entry name" value="GLYCOSYLTRANSFERASE"/>
    <property type="match status" value="1"/>
</dbReference>
<dbReference type="EMBL" id="UOFJ01000008">
    <property type="protein sequence ID" value="VAW60670.1"/>
    <property type="molecule type" value="Genomic_DNA"/>
</dbReference>
<accession>A0A3B0X7Y0</accession>
<dbReference type="InterPro" id="IPR050834">
    <property type="entry name" value="Glycosyltransf_2"/>
</dbReference>
<dbReference type="InterPro" id="IPR001173">
    <property type="entry name" value="Glyco_trans_2-like"/>
</dbReference>
<dbReference type="PANTHER" id="PTHR43685:SF2">
    <property type="entry name" value="GLYCOSYLTRANSFERASE 2-LIKE DOMAIN-CONTAINING PROTEIN"/>
    <property type="match status" value="1"/>
</dbReference>
<dbReference type="SUPFAM" id="SSF53448">
    <property type="entry name" value="Nucleotide-diphospho-sugar transferases"/>
    <property type="match status" value="1"/>
</dbReference>
<evidence type="ECO:0000313" key="2">
    <source>
        <dbReference type="EMBL" id="VAW60670.1"/>
    </source>
</evidence>
<dbReference type="CDD" id="cd00761">
    <property type="entry name" value="Glyco_tranf_GTA_type"/>
    <property type="match status" value="1"/>
</dbReference>
<gene>
    <name evidence="2" type="ORF">MNBD_GAMMA10-2909</name>
</gene>
<protein>
    <recommendedName>
        <fullName evidence="1">Glycosyltransferase 2-like domain-containing protein</fullName>
    </recommendedName>
</protein>
<reference evidence="2" key="1">
    <citation type="submission" date="2018-06" db="EMBL/GenBank/DDBJ databases">
        <authorList>
            <person name="Zhirakovskaya E."/>
        </authorList>
    </citation>
    <scope>NUCLEOTIDE SEQUENCE</scope>
</reference>
<dbReference type="Gene3D" id="3.90.550.10">
    <property type="entry name" value="Spore Coat Polysaccharide Biosynthesis Protein SpsA, Chain A"/>
    <property type="match status" value="1"/>
</dbReference>
<dbReference type="Pfam" id="PF00535">
    <property type="entry name" value="Glycos_transf_2"/>
    <property type="match status" value="1"/>
</dbReference>
<name>A0A3B0X7Y0_9ZZZZ</name>
<organism evidence="2">
    <name type="scientific">hydrothermal vent metagenome</name>
    <dbReference type="NCBI Taxonomy" id="652676"/>
    <lineage>
        <taxon>unclassified sequences</taxon>
        <taxon>metagenomes</taxon>
        <taxon>ecological metagenomes</taxon>
    </lineage>
</organism>
<dbReference type="InterPro" id="IPR029044">
    <property type="entry name" value="Nucleotide-diphossugar_trans"/>
</dbReference>
<feature type="domain" description="Glycosyltransferase 2-like" evidence="1">
    <location>
        <begin position="5"/>
        <end position="163"/>
    </location>
</feature>
<proteinExistence type="predicted"/>
<feature type="non-terminal residue" evidence="2">
    <location>
        <position position="253"/>
    </location>
</feature>
<evidence type="ECO:0000259" key="1">
    <source>
        <dbReference type="Pfam" id="PF00535"/>
    </source>
</evidence>
<dbReference type="AlphaFoldDB" id="A0A3B0X7Y0"/>
<sequence>MKFHIIMVMFNVEPWIDENIQSLKGQTFKDFQVVLVDDLSTDKTVTKVQQAIKGDSRFSLIVNREKKYKAHNVVSAIGASCAQDEDVVLLVDGDDRLAHGNVLQILYDVYKKQDCWMTYGSYTYTDGTRHKSCRPYRQKIIENNSYRKTHWLASHLKTFKFKLWKQLGNDVFKITDSDIKRAKLRALFTLQLRRWYHWKDIKALDLLDASGAFIRRVDDKAFSYAMLEISGSRACYIDNELYVHRVERTPYYG</sequence>